<keyword evidence="12" id="KW-1185">Reference proteome</keyword>
<evidence type="ECO:0000313" key="11">
    <source>
        <dbReference type="EMBL" id="EGG07202.1"/>
    </source>
</evidence>
<evidence type="ECO:0000256" key="5">
    <source>
        <dbReference type="ARBA" id="ARBA00022963"/>
    </source>
</evidence>
<dbReference type="Gene3D" id="3.40.1090.10">
    <property type="entry name" value="Cytosolic phospholipase A2 catalytic domain"/>
    <property type="match status" value="1"/>
</dbReference>
<dbReference type="GO" id="GO:0046475">
    <property type="term" value="P:glycerophospholipid catabolic process"/>
    <property type="evidence" value="ECO:0007669"/>
    <property type="project" value="TreeGrafter"/>
</dbReference>
<evidence type="ECO:0000256" key="3">
    <source>
        <dbReference type="ARBA" id="ARBA00022729"/>
    </source>
</evidence>
<evidence type="ECO:0000256" key="1">
    <source>
        <dbReference type="ARBA" id="ARBA00008780"/>
    </source>
</evidence>
<dbReference type="GeneID" id="18934038"/>
<dbReference type="EC" id="3.1.1.5" evidence="2 9"/>
<dbReference type="HOGENOM" id="CLU_014602_1_0_1"/>
<keyword evidence="4 8" id="KW-0378">Hydrolase</keyword>
<dbReference type="InParanoid" id="F4RKD2"/>
<dbReference type="SUPFAM" id="SSF52151">
    <property type="entry name" value="FabD/lysophospholipase-like"/>
    <property type="match status" value="1"/>
</dbReference>
<dbReference type="PANTHER" id="PTHR10728">
    <property type="entry name" value="CYTOSOLIC PHOSPHOLIPASE A2"/>
    <property type="match status" value="1"/>
</dbReference>
<evidence type="ECO:0000256" key="4">
    <source>
        <dbReference type="ARBA" id="ARBA00022801"/>
    </source>
</evidence>
<keyword evidence="5 8" id="KW-0442">Lipid degradation</keyword>
<dbReference type="GO" id="GO:0004623">
    <property type="term" value="F:phospholipase A2 activity"/>
    <property type="evidence" value="ECO:0007669"/>
    <property type="project" value="TreeGrafter"/>
</dbReference>
<protein>
    <recommendedName>
        <fullName evidence="2 9">Lysophospholipase</fullName>
        <ecNumber evidence="2 9">3.1.1.5</ecNumber>
    </recommendedName>
</protein>
<dbReference type="FunCoup" id="F4RKD2">
    <property type="interactions" value="218"/>
</dbReference>
<evidence type="ECO:0000256" key="7">
    <source>
        <dbReference type="ARBA" id="ARBA00023180"/>
    </source>
</evidence>
<organism evidence="12">
    <name type="scientific">Melampsora larici-populina (strain 98AG31 / pathotype 3-4-7)</name>
    <name type="common">Poplar leaf rust fungus</name>
    <dbReference type="NCBI Taxonomy" id="747676"/>
    <lineage>
        <taxon>Eukaryota</taxon>
        <taxon>Fungi</taxon>
        <taxon>Dikarya</taxon>
        <taxon>Basidiomycota</taxon>
        <taxon>Pucciniomycotina</taxon>
        <taxon>Pucciniomycetes</taxon>
        <taxon>Pucciniales</taxon>
        <taxon>Melampsoraceae</taxon>
        <taxon>Melampsora</taxon>
    </lineage>
</organism>
<dbReference type="STRING" id="747676.F4RKD2"/>
<dbReference type="eggNOG" id="KOG1325">
    <property type="taxonomic scope" value="Eukaryota"/>
</dbReference>
<dbReference type="PROSITE" id="PS51210">
    <property type="entry name" value="PLA2C"/>
    <property type="match status" value="1"/>
</dbReference>
<dbReference type="InterPro" id="IPR016035">
    <property type="entry name" value="Acyl_Trfase/lysoPLipase"/>
</dbReference>
<dbReference type="SMART" id="SM00022">
    <property type="entry name" value="PLAc"/>
    <property type="match status" value="1"/>
</dbReference>
<keyword evidence="7" id="KW-0325">Glycoprotein</keyword>
<keyword evidence="3" id="KW-0732">Signal</keyword>
<sequence length="635" mass="70481">MSSVMFRARKADLNADLTPRLDTLFVFTMRKKSGWIQVWVTVGLRVLVNMHKPDIATAYVLRPRDLAISQSPTGGYAPKKIVCPADLRIRDANMYPWGLSQGEEAYISSKANLSIPLWSDFLKQAGLKDFDIENFLDRATTNGARAGDTVPNVALALSGGGNRALLYSSSILDAFDSRNPEAMKARTGGILQLANYATGLSAGSWLLGSWATSNFERFPSLNQTVWGYTKKNGYLSWRNLKKYPKYYSDTKKKKKAGFAVSFVDIWARMLGTQFIKDPEKGKGVLFSSVRETPAYKDRIFPLPILVSLSRPGTGKMITLQSPMYEFTPEDFGIWHPLLNASIPMEYLGSKASAMNDQAITCTKGFDNMGVWDDAYDIFGPSFLMARSGASSNVFSFQDGSDPDPPFWAKLLKLFIKGEFYEALVPNPFQGKGVGMFGDAGFENTNLETLLLADGAMVAENLPLFPLIQPSRKVDIIFAIDSTVDGHPFPNPNVHGYPNGTALYLTSLKLRHPNYQGYPFPKVPSAIDGSFTSAGYEERPTLFGCEDSSAPLILYLPNHFVSAQTDMPTLQTDYTWQEIDGFFQNGFYIATQSNSTYVDSEWPACLACAMIEKQRIRNSQSRTEQCSACFSRYCAT</sequence>
<gene>
    <name evidence="11" type="ORF">MELLADRAFT_85985</name>
</gene>
<evidence type="ECO:0000256" key="2">
    <source>
        <dbReference type="ARBA" id="ARBA00013274"/>
    </source>
</evidence>
<comment type="catalytic activity">
    <reaction evidence="9">
        <text>a 1-acyl-sn-glycero-3-phosphocholine + H2O = sn-glycerol 3-phosphocholine + a fatty acid + H(+)</text>
        <dbReference type="Rhea" id="RHEA:15177"/>
        <dbReference type="ChEBI" id="CHEBI:15377"/>
        <dbReference type="ChEBI" id="CHEBI:15378"/>
        <dbReference type="ChEBI" id="CHEBI:16870"/>
        <dbReference type="ChEBI" id="CHEBI:28868"/>
        <dbReference type="ChEBI" id="CHEBI:58168"/>
        <dbReference type="EC" id="3.1.1.5"/>
    </reaction>
</comment>
<dbReference type="InterPro" id="IPR002642">
    <property type="entry name" value="LysoPLipase_cat_dom"/>
</dbReference>
<evidence type="ECO:0000256" key="8">
    <source>
        <dbReference type="PROSITE-ProRule" id="PRU00555"/>
    </source>
</evidence>
<dbReference type="Pfam" id="PF01735">
    <property type="entry name" value="PLA2_B"/>
    <property type="match status" value="1"/>
</dbReference>
<name>F4RKD2_MELLP</name>
<dbReference type="KEGG" id="mlr:MELLADRAFT_85985"/>
<comment type="similarity">
    <text evidence="1 9">Belongs to the lysophospholipase family.</text>
</comment>
<evidence type="ECO:0000313" key="12">
    <source>
        <dbReference type="Proteomes" id="UP000001072"/>
    </source>
</evidence>
<evidence type="ECO:0000256" key="9">
    <source>
        <dbReference type="RuleBase" id="RU362103"/>
    </source>
</evidence>
<reference evidence="12" key="1">
    <citation type="journal article" date="2011" name="Proc. Natl. Acad. Sci. U.S.A.">
        <title>Obligate biotrophy features unraveled by the genomic analysis of rust fungi.</title>
        <authorList>
            <person name="Duplessis S."/>
            <person name="Cuomo C.A."/>
            <person name="Lin Y.-C."/>
            <person name="Aerts A."/>
            <person name="Tisserant E."/>
            <person name="Veneault-Fourrey C."/>
            <person name="Joly D.L."/>
            <person name="Hacquard S."/>
            <person name="Amselem J."/>
            <person name="Cantarel B.L."/>
            <person name="Chiu R."/>
            <person name="Coutinho P.M."/>
            <person name="Feau N."/>
            <person name="Field M."/>
            <person name="Frey P."/>
            <person name="Gelhaye E."/>
            <person name="Goldberg J."/>
            <person name="Grabherr M.G."/>
            <person name="Kodira C.D."/>
            <person name="Kohler A."/>
            <person name="Kuees U."/>
            <person name="Lindquist E.A."/>
            <person name="Lucas S.M."/>
            <person name="Mago R."/>
            <person name="Mauceli E."/>
            <person name="Morin E."/>
            <person name="Murat C."/>
            <person name="Pangilinan J.L."/>
            <person name="Park R."/>
            <person name="Pearson M."/>
            <person name="Quesneville H."/>
            <person name="Rouhier N."/>
            <person name="Sakthikumar S."/>
            <person name="Salamov A.A."/>
            <person name="Schmutz J."/>
            <person name="Selles B."/>
            <person name="Shapiro H."/>
            <person name="Tanguay P."/>
            <person name="Tuskan G.A."/>
            <person name="Henrissat B."/>
            <person name="Van de Peer Y."/>
            <person name="Rouze P."/>
            <person name="Ellis J.G."/>
            <person name="Dodds P.N."/>
            <person name="Schein J.E."/>
            <person name="Zhong S."/>
            <person name="Hamelin R.C."/>
            <person name="Grigoriev I.V."/>
            <person name="Szabo L.J."/>
            <person name="Martin F."/>
        </authorList>
    </citation>
    <scope>NUCLEOTIDE SEQUENCE [LARGE SCALE GENOMIC DNA]</scope>
    <source>
        <strain evidence="12">98AG31 / pathotype 3-4-7</strain>
    </source>
</reference>
<dbReference type="GO" id="GO:0004622">
    <property type="term" value="F:phosphatidylcholine lysophospholipase activity"/>
    <property type="evidence" value="ECO:0007669"/>
    <property type="project" value="UniProtKB-EC"/>
</dbReference>
<evidence type="ECO:0000259" key="10">
    <source>
        <dbReference type="PROSITE" id="PS51210"/>
    </source>
</evidence>
<dbReference type="RefSeq" id="XP_007409644.1">
    <property type="nucleotide sequence ID" value="XM_007409582.1"/>
</dbReference>
<dbReference type="Proteomes" id="UP000001072">
    <property type="component" value="Unassembled WGS sequence"/>
</dbReference>
<accession>F4RKD2</accession>
<feature type="domain" description="PLA2c" evidence="10">
    <location>
        <begin position="82"/>
        <end position="635"/>
    </location>
</feature>
<evidence type="ECO:0000256" key="6">
    <source>
        <dbReference type="ARBA" id="ARBA00023098"/>
    </source>
</evidence>
<dbReference type="AlphaFoldDB" id="F4RKD2"/>
<dbReference type="VEuPathDB" id="FungiDB:MELLADRAFT_85985"/>
<keyword evidence="6 8" id="KW-0443">Lipid metabolism</keyword>
<proteinExistence type="inferred from homology"/>
<dbReference type="PANTHER" id="PTHR10728:SF33">
    <property type="entry name" value="LYSOPHOSPHOLIPASE 1-RELATED"/>
    <property type="match status" value="1"/>
</dbReference>
<dbReference type="GO" id="GO:0005829">
    <property type="term" value="C:cytosol"/>
    <property type="evidence" value="ECO:0007669"/>
    <property type="project" value="TreeGrafter"/>
</dbReference>
<dbReference type="EMBL" id="GL883105">
    <property type="protein sequence ID" value="EGG07202.1"/>
    <property type="molecule type" value="Genomic_DNA"/>
</dbReference>
<dbReference type="OrthoDB" id="4084751at2759"/>